<dbReference type="FunFam" id="1.10.4020.10:FF:000001">
    <property type="entry name" value="zinc finger protein 263 isoform X1"/>
    <property type="match status" value="1"/>
</dbReference>
<dbReference type="SMART" id="SM00431">
    <property type="entry name" value="SCAN"/>
    <property type="match status" value="1"/>
</dbReference>
<evidence type="ECO:0000256" key="2">
    <source>
        <dbReference type="SAM" id="MobiDB-lite"/>
    </source>
</evidence>
<keyword evidence="1" id="KW-0539">Nucleus</keyword>
<evidence type="ECO:0000259" key="3">
    <source>
        <dbReference type="PROSITE" id="PS50804"/>
    </source>
</evidence>
<dbReference type="Gene3D" id="1.10.4020.10">
    <property type="entry name" value="DNA breaking-rejoining enzymes"/>
    <property type="match status" value="1"/>
</dbReference>
<dbReference type="InterPro" id="IPR038269">
    <property type="entry name" value="SCAN_sf"/>
</dbReference>
<organism evidence="4 5">
    <name type="scientific">Podarcis lilfordi</name>
    <name type="common">Lilford's wall lizard</name>
    <dbReference type="NCBI Taxonomy" id="74358"/>
    <lineage>
        <taxon>Eukaryota</taxon>
        <taxon>Metazoa</taxon>
        <taxon>Chordata</taxon>
        <taxon>Craniata</taxon>
        <taxon>Vertebrata</taxon>
        <taxon>Euteleostomi</taxon>
        <taxon>Lepidosauria</taxon>
        <taxon>Squamata</taxon>
        <taxon>Bifurcata</taxon>
        <taxon>Unidentata</taxon>
        <taxon>Episquamata</taxon>
        <taxon>Laterata</taxon>
        <taxon>Lacertibaenia</taxon>
        <taxon>Lacertidae</taxon>
        <taxon>Podarcis</taxon>
    </lineage>
</organism>
<gene>
    <name evidence="4" type="ORF">PODLI_1B010703</name>
</gene>
<feature type="compositionally biased region" description="Basic and acidic residues" evidence="2">
    <location>
        <begin position="96"/>
        <end position="109"/>
    </location>
</feature>
<dbReference type="AlphaFoldDB" id="A0AA35P0L8"/>
<evidence type="ECO:0000313" key="5">
    <source>
        <dbReference type="Proteomes" id="UP001178461"/>
    </source>
</evidence>
<accession>A0AA35P0L8</accession>
<dbReference type="PROSITE" id="PS50804">
    <property type="entry name" value="SCAN_BOX"/>
    <property type="match status" value="1"/>
</dbReference>
<dbReference type="PANTHER" id="PTHR45935:SF15">
    <property type="entry name" value="SCAN BOX DOMAIN-CONTAINING PROTEIN"/>
    <property type="match status" value="1"/>
</dbReference>
<feature type="domain" description="SCAN box" evidence="3">
    <location>
        <begin position="126"/>
        <end position="206"/>
    </location>
</feature>
<sequence length="220" mass="25236">MGDALPIIQVEAVGQFLKWPLLKRVKREQDEGLLQQSWQAQWKDFLRVVQPHNSSIESPQPPWGDTKLSFIHTEGPTTAGPQAGCDERILRGLVEDMRGSPDPRDREDYGEVEGDGQHALGADGERRLFRQFSYREAEGPREAYRQLHKPCHQWLKPEKQTKEQILELLILEQFLAVLPQEMQKWVGRPETCSRAVALAEDFLLRRGEAKTQEEQVVMSG</sequence>
<name>A0AA35P0L8_9SAUR</name>
<reference evidence="4" key="1">
    <citation type="submission" date="2022-12" db="EMBL/GenBank/DDBJ databases">
        <authorList>
            <person name="Alioto T."/>
            <person name="Alioto T."/>
            <person name="Gomez Garrido J."/>
        </authorList>
    </citation>
    <scope>NUCLEOTIDE SEQUENCE</scope>
</reference>
<evidence type="ECO:0000256" key="1">
    <source>
        <dbReference type="ARBA" id="ARBA00023242"/>
    </source>
</evidence>
<dbReference type="EMBL" id="OX395127">
    <property type="protein sequence ID" value="CAI5768475.1"/>
    <property type="molecule type" value="Genomic_DNA"/>
</dbReference>
<keyword evidence="5" id="KW-1185">Reference proteome</keyword>
<feature type="region of interest" description="Disordered" evidence="2">
    <location>
        <begin position="96"/>
        <end position="118"/>
    </location>
</feature>
<dbReference type="SUPFAM" id="SSF47353">
    <property type="entry name" value="Retrovirus capsid dimerization domain-like"/>
    <property type="match status" value="1"/>
</dbReference>
<protein>
    <submittedName>
        <fullName evidence="4">Finger and SCAN domain-containing 31-like</fullName>
    </submittedName>
</protein>
<dbReference type="InterPro" id="IPR003309">
    <property type="entry name" value="SCAN_dom"/>
</dbReference>
<dbReference type="Proteomes" id="UP001178461">
    <property type="component" value="Chromosome 2"/>
</dbReference>
<dbReference type="CDD" id="cd07936">
    <property type="entry name" value="SCAN"/>
    <property type="match status" value="1"/>
</dbReference>
<dbReference type="InterPro" id="IPR050916">
    <property type="entry name" value="SCAN-C2H2_zinc_finger"/>
</dbReference>
<dbReference type="Pfam" id="PF02023">
    <property type="entry name" value="SCAN"/>
    <property type="match status" value="1"/>
</dbReference>
<evidence type="ECO:0000313" key="4">
    <source>
        <dbReference type="EMBL" id="CAI5768475.1"/>
    </source>
</evidence>
<dbReference type="PANTHER" id="PTHR45935">
    <property type="entry name" value="PROTEIN ZBED8-RELATED"/>
    <property type="match status" value="1"/>
</dbReference>
<proteinExistence type="predicted"/>